<evidence type="ECO:0000313" key="9">
    <source>
        <dbReference type="EMBL" id="GAQ90607.1"/>
    </source>
</evidence>
<protein>
    <submittedName>
        <fullName evidence="9">Putative C2H2 zinc finger-containing protein</fullName>
    </submittedName>
</protein>
<feature type="compositionally biased region" description="Pro residues" evidence="7">
    <location>
        <begin position="484"/>
        <end position="493"/>
    </location>
</feature>
<organism evidence="9 10">
    <name type="scientific">Klebsormidium nitens</name>
    <name type="common">Green alga</name>
    <name type="synonym">Ulothrix nitens</name>
    <dbReference type="NCBI Taxonomy" id="105231"/>
    <lineage>
        <taxon>Eukaryota</taxon>
        <taxon>Viridiplantae</taxon>
        <taxon>Streptophyta</taxon>
        <taxon>Klebsormidiophyceae</taxon>
        <taxon>Klebsormidiales</taxon>
        <taxon>Klebsormidiaceae</taxon>
        <taxon>Klebsormidium</taxon>
    </lineage>
</organism>
<reference evidence="9 10" key="1">
    <citation type="journal article" date="2014" name="Nat. Commun.">
        <title>Klebsormidium flaccidum genome reveals primary factors for plant terrestrial adaptation.</title>
        <authorList>
            <person name="Hori K."/>
            <person name="Maruyama F."/>
            <person name="Fujisawa T."/>
            <person name="Togashi T."/>
            <person name="Yamamoto N."/>
            <person name="Seo M."/>
            <person name="Sato S."/>
            <person name="Yamada T."/>
            <person name="Mori H."/>
            <person name="Tajima N."/>
            <person name="Moriyama T."/>
            <person name="Ikeuchi M."/>
            <person name="Watanabe M."/>
            <person name="Wada H."/>
            <person name="Kobayashi K."/>
            <person name="Saito M."/>
            <person name="Masuda T."/>
            <person name="Sasaki-Sekimoto Y."/>
            <person name="Mashiguchi K."/>
            <person name="Awai K."/>
            <person name="Shimojima M."/>
            <person name="Masuda S."/>
            <person name="Iwai M."/>
            <person name="Nobusawa T."/>
            <person name="Narise T."/>
            <person name="Kondo S."/>
            <person name="Saito H."/>
            <person name="Sato R."/>
            <person name="Murakawa M."/>
            <person name="Ihara Y."/>
            <person name="Oshima-Yamada Y."/>
            <person name="Ohtaka K."/>
            <person name="Satoh M."/>
            <person name="Sonobe K."/>
            <person name="Ishii M."/>
            <person name="Ohtani R."/>
            <person name="Kanamori-Sato M."/>
            <person name="Honoki R."/>
            <person name="Miyazaki D."/>
            <person name="Mochizuki H."/>
            <person name="Umetsu J."/>
            <person name="Higashi K."/>
            <person name="Shibata D."/>
            <person name="Kamiya Y."/>
            <person name="Sato N."/>
            <person name="Nakamura Y."/>
            <person name="Tabata S."/>
            <person name="Ida S."/>
            <person name="Kurokawa K."/>
            <person name="Ohta H."/>
        </authorList>
    </citation>
    <scope>NUCLEOTIDE SEQUENCE [LARGE SCALE GENOMIC DNA]</scope>
    <source>
        <strain evidence="9 10">NIES-2285</strain>
    </source>
</reference>
<dbReference type="PROSITE" id="PS50157">
    <property type="entry name" value="ZINC_FINGER_C2H2_2"/>
    <property type="match status" value="1"/>
</dbReference>
<keyword evidence="4" id="KW-0862">Zinc</keyword>
<evidence type="ECO:0000256" key="2">
    <source>
        <dbReference type="ARBA" id="ARBA00022723"/>
    </source>
</evidence>
<feature type="compositionally biased region" description="Basic and acidic residues" evidence="7">
    <location>
        <begin position="173"/>
        <end position="192"/>
    </location>
</feature>
<feature type="compositionally biased region" description="Basic residues" evidence="7">
    <location>
        <begin position="268"/>
        <end position="281"/>
    </location>
</feature>
<dbReference type="PANTHER" id="PTHR47287:SF15">
    <property type="entry name" value="ZINC FINGER PROTEIN 3-LIKE"/>
    <property type="match status" value="1"/>
</dbReference>
<dbReference type="Proteomes" id="UP000054558">
    <property type="component" value="Unassembled WGS sequence"/>
</dbReference>
<feature type="compositionally biased region" description="Gly residues" evidence="7">
    <location>
        <begin position="152"/>
        <end position="164"/>
    </location>
</feature>
<evidence type="ECO:0000256" key="6">
    <source>
        <dbReference type="PROSITE-ProRule" id="PRU00042"/>
    </source>
</evidence>
<feature type="compositionally biased region" description="Basic and acidic residues" evidence="7">
    <location>
        <begin position="140"/>
        <end position="151"/>
    </location>
</feature>
<evidence type="ECO:0000256" key="4">
    <source>
        <dbReference type="ARBA" id="ARBA00022833"/>
    </source>
</evidence>
<feature type="region of interest" description="Disordered" evidence="7">
    <location>
        <begin position="615"/>
        <end position="686"/>
    </location>
</feature>
<dbReference type="Pfam" id="PF13912">
    <property type="entry name" value="zf-C2H2_6"/>
    <property type="match status" value="1"/>
</dbReference>
<evidence type="ECO:0000256" key="1">
    <source>
        <dbReference type="ARBA" id="ARBA00004123"/>
    </source>
</evidence>
<feature type="domain" description="C2H2-type" evidence="8">
    <location>
        <begin position="248"/>
        <end position="275"/>
    </location>
</feature>
<evidence type="ECO:0000256" key="3">
    <source>
        <dbReference type="ARBA" id="ARBA00022771"/>
    </source>
</evidence>
<dbReference type="OMA" id="QRIAMIH"/>
<accession>A0A1Y1IPP5</accession>
<dbReference type="OrthoDB" id="1933825at2759"/>
<dbReference type="PROSITE" id="PS00028">
    <property type="entry name" value="ZINC_FINGER_C2H2_1"/>
    <property type="match status" value="1"/>
</dbReference>
<feature type="compositionally biased region" description="Basic and acidic residues" evidence="7">
    <location>
        <begin position="92"/>
        <end position="118"/>
    </location>
</feature>
<feature type="compositionally biased region" description="Low complexity" evidence="7">
    <location>
        <begin position="538"/>
        <end position="561"/>
    </location>
</feature>
<evidence type="ECO:0000256" key="5">
    <source>
        <dbReference type="ARBA" id="ARBA00023242"/>
    </source>
</evidence>
<sequence length="686" mass="72162">MRFGHNEQGPETSSNAQGGEPSDGGIGGRPHEGRFRPQVLPAGGPSEDEKLRRTGGLLTGQVSLGSLRRFHEVQPPRDRSRDERFQGGGQGRSRDGGGGERTRDGGVQEEGARNRDEGFPEGGQGRNREEELLKGGQVRGRPEGADVEMHEGGGSGGGAGGGARWGARLPPAEGHKRDRQGIPLNLEERPEEPQEDGEGDEGARSQHSGSSGADLSRESTSKGGAPGREKPLQSGTNSEETSVGGRNFECTFCQRRFSSSQALGGHQNAHKRERIQAKRHQTLASRQSALAAQQHFPADRRPRLATNPAPNPYPQPDSNFPFPAGAETLQPQIPLPLPMPFNPFARPPWNPYQAFENLQKPNPLQMPGARPPGMPPWPFMGQPPPGYFNQVGSAEAAAVAAASAAVALFNYNQQAGLNPQFSPPFNPEGYPSPGRMNPGAALQTTPEMVAAYQRRGDEARNGDDTAAPQSFGGASNMGARSMPIAPPGGPPNPLRGDPPRQPQARPPGLEAPGFNPLVNVNQGAVPWFGPLGGGAGDSLGPHGSRPGGVQQQPVGPPLGTQYPGLPPGTGMPFPPQLGGALNQPWPAALLSTVGGGNQFRVPGVYPNLAQMAQLSGQQGYGPFPSGQHRGGVPRGPDLEREEGPTEQQAAAPLGQSGGRGEEEPADDELDLDLGLAPKQPKGKLWK</sequence>
<dbReference type="AlphaFoldDB" id="A0A1Y1IPP5"/>
<evidence type="ECO:0000256" key="7">
    <source>
        <dbReference type="SAM" id="MobiDB-lite"/>
    </source>
</evidence>
<dbReference type="EMBL" id="DF237611">
    <property type="protein sequence ID" value="GAQ90607.1"/>
    <property type="molecule type" value="Genomic_DNA"/>
</dbReference>
<keyword evidence="3 6" id="KW-0863">Zinc-finger</keyword>
<name>A0A1Y1IPP5_KLENI</name>
<feature type="compositionally biased region" description="Basic and acidic residues" evidence="7">
    <location>
        <begin position="69"/>
        <end position="85"/>
    </location>
</feature>
<feature type="region of interest" description="Disordered" evidence="7">
    <location>
        <begin position="457"/>
        <end position="517"/>
    </location>
</feature>
<feature type="compositionally biased region" description="Low complexity" evidence="7">
    <location>
        <begin position="282"/>
        <end position="294"/>
    </location>
</feature>
<dbReference type="InterPro" id="IPR044246">
    <property type="entry name" value="ZFP3-like"/>
</dbReference>
<feature type="region of interest" description="Disordered" evidence="7">
    <location>
        <begin position="260"/>
        <end position="327"/>
    </location>
</feature>
<evidence type="ECO:0000259" key="8">
    <source>
        <dbReference type="PROSITE" id="PS50157"/>
    </source>
</evidence>
<dbReference type="GO" id="GO:0005634">
    <property type="term" value="C:nucleus"/>
    <property type="evidence" value="ECO:0007669"/>
    <property type="project" value="UniProtKB-SubCell"/>
</dbReference>
<dbReference type="Gene3D" id="3.30.160.60">
    <property type="entry name" value="Classic Zinc Finger"/>
    <property type="match status" value="1"/>
</dbReference>
<feature type="region of interest" description="Disordered" evidence="7">
    <location>
        <begin position="529"/>
        <end position="596"/>
    </location>
</feature>
<dbReference type="GO" id="GO:0008270">
    <property type="term" value="F:zinc ion binding"/>
    <property type="evidence" value="ECO:0007669"/>
    <property type="project" value="UniProtKB-KW"/>
</dbReference>
<keyword evidence="5" id="KW-0539">Nucleus</keyword>
<comment type="subcellular location">
    <subcellularLocation>
        <location evidence="1">Nucleus</location>
    </subcellularLocation>
</comment>
<proteinExistence type="predicted"/>
<dbReference type="SUPFAM" id="SSF57667">
    <property type="entry name" value="beta-beta-alpha zinc fingers"/>
    <property type="match status" value="1"/>
</dbReference>
<gene>
    <name evidence="9" type="ORF">KFL_006620020</name>
</gene>
<keyword evidence="2" id="KW-0479">Metal-binding</keyword>
<evidence type="ECO:0000313" key="10">
    <source>
        <dbReference type="Proteomes" id="UP000054558"/>
    </source>
</evidence>
<dbReference type="InterPro" id="IPR013087">
    <property type="entry name" value="Znf_C2H2_type"/>
</dbReference>
<feature type="region of interest" description="Disordered" evidence="7">
    <location>
        <begin position="1"/>
        <end position="244"/>
    </location>
</feature>
<keyword evidence="10" id="KW-1185">Reference proteome</keyword>
<dbReference type="InterPro" id="IPR036236">
    <property type="entry name" value="Znf_C2H2_sf"/>
</dbReference>
<dbReference type="PANTHER" id="PTHR47287">
    <property type="entry name" value="C2H2 AND C2HC ZINC FINGERS SUPERFAMILY PROTEIN"/>
    <property type="match status" value="1"/>
</dbReference>
<dbReference type="GO" id="GO:0009788">
    <property type="term" value="P:negative regulation of abscisic acid-activated signaling pathway"/>
    <property type="evidence" value="ECO:0007669"/>
    <property type="project" value="InterPro"/>
</dbReference>